<evidence type="ECO:0000313" key="2">
    <source>
        <dbReference type="EMBL" id="KAH0467539.1"/>
    </source>
</evidence>
<feature type="compositionally biased region" description="Acidic residues" evidence="1">
    <location>
        <begin position="111"/>
        <end position="124"/>
    </location>
</feature>
<evidence type="ECO:0000256" key="1">
    <source>
        <dbReference type="SAM" id="MobiDB-lite"/>
    </source>
</evidence>
<accession>A0AAV7HI80</accession>
<organism evidence="2 3">
    <name type="scientific">Dendrobium chrysotoxum</name>
    <name type="common">Orchid</name>
    <dbReference type="NCBI Taxonomy" id="161865"/>
    <lineage>
        <taxon>Eukaryota</taxon>
        <taxon>Viridiplantae</taxon>
        <taxon>Streptophyta</taxon>
        <taxon>Embryophyta</taxon>
        <taxon>Tracheophyta</taxon>
        <taxon>Spermatophyta</taxon>
        <taxon>Magnoliopsida</taxon>
        <taxon>Liliopsida</taxon>
        <taxon>Asparagales</taxon>
        <taxon>Orchidaceae</taxon>
        <taxon>Epidendroideae</taxon>
        <taxon>Malaxideae</taxon>
        <taxon>Dendrobiinae</taxon>
        <taxon>Dendrobium</taxon>
    </lineage>
</organism>
<evidence type="ECO:0000313" key="3">
    <source>
        <dbReference type="Proteomes" id="UP000775213"/>
    </source>
</evidence>
<keyword evidence="3" id="KW-1185">Reference proteome</keyword>
<dbReference type="Proteomes" id="UP000775213">
    <property type="component" value="Unassembled WGS sequence"/>
</dbReference>
<comment type="caution">
    <text evidence="2">The sequence shown here is derived from an EMBL/GenBank/DDBJ whole genome shotgun (WGS) entry which is preliminary data.</text>
</comment>
<reference evidence="2 3" key="1">
    <citation type="journal article" date="2021" name="Hortic Res">
        <title>Chromosome-scale assembly of the Dendrobium chrysotoxum genome enhances the understanding of orchid evolution.</title>
        <authorList>
            <person name="Zhang Y."/>
            <person name="Zhang G.Q."/>
            <person name="Zhang D."/>
            <person name="Liu X.D."/>
            <person name="Xu X.Y."/>
            <person name="Sun W.H."/>
            <person name="Yu X."/>
            <person name="Zhu X."/>
            <person name="Wang Z.W."/>
            <person name="Zhao X."/>
            <person name="Zhong W.Y."/>
            <person name="Chen H."/>
            <person name="Yin W.L."/>
            <person name="Huang T."/>
            <person name="Niu S.C."/>
            <person name="Liu Z.J."/>
        </authorList>
    </citation>
    <scope>NUCLEOTIDE SEQUENCE [LARGE SCALE GENOMIC DNA]</scope>
    <source>
        <strain evidence="2">Lindl</strain>
    </source>
</reference>
<protein>
    <submittedName>
        <fullName evidence="2">Uncharacterized protein</fullName>
    </submittedName>
</protein>
<feature type="compositionally biased region" description="Basic and acidic residues" evidence="1">
    <location>
        <begin position="44"/>
        <end position="57"/>
    </location>
</feature>
<sequence length="124" mass="13864">MVGPINGESAMPRDHINFKEKENINLEVPNAYGEDIENSPLDISSRREGISDDKDGQNLEIPNAYRDDKDGQHITDTVDSIEEQALVDLVADDQNQFNTSTLVNQGKEDNNMAEEDLSQSQEND</sequence>
<feature type="compositionally biased region" description="Polar residues" evidence="1">
    <location>
        <begin position="93"/>
        <end position="104"/>
    </location>
</feature>
<feature type="region of interest" description="Disordered" evidence="1">
    <location>
        <begin position="29"/>
        <end position="72"/>
    </location>
</feature>
<name>A0AAV7HI80_DENCH</name>
<dbReference type="EMBL" id="JAGFBR010000004">
    <property type="protein sequence ID" value="KAH0467539.1"/>
    <property type="molecule type" value="Genomic_DNA"/>
</dbReference>
<proteinExistence type="predicted"/>
<gene>
    <name evidence="2" type="ORF">IEQ34_002572</name>
</gene>
<feature type="region of interest" description="Disordered" evidence="1">
    <location>
        <begin position="92"/>
        <end position="124"/>
    </location>
</feature>
<dbReference type="AlphaFoldDB" id="A0AAV7HI80"/>